<reference evidence="1" key="1">
    <citation type="submission" date="2021-11" db="EMBL/GenBank/DDBJ databases">
        <title>Fusarium solani-melongenae Genome sequencing and assembly.</title>
        <authorList>
            <person name="Xie S."/>
            <person name="Huang L."/>
            <person name="Zhang X."/>
        </authorList>
    </citation>
    <scope>NUCLEOTIDE SEQUENCE</scope>
    <source>
        <strain evidence="1">CRI 24-3</strain>
    </source>
</reference>
<accession>A0ACD3ZSQ3</accession>
<sequence length="316" mass="34498">MTNARVVAMIDTMHEDAVTLAQNLFAAPKYKLLLPPAESWHEEAAAVVMRTGSLTRQDIEAAVNLKVVGKQGVGLDKVDLVAAEEHGVVIRNTPGVNATAVAELVIAHIFAVARQIVDIGVRQRNGDEFQRHSCSGLQVSGKAVGIIGMGAIGKSVARMLRLGFGCEIYAYDPLLPADAWPELPHRRVRTIQEMLPIVDILTLHVPLLDTTRNLVSLPELRAMKDTSILINHSRGGIVNEDDLVVALREKQLRGVGLDALLYDPPSLAKYGELWSFPNVVTTPHIGATIPQTQSESACAAVRNVWDFFKKEDRLET</sequence>
<dbReference type="EMBL" id="CP090041">
    <property type="protein sequence ID" value="UPL04256.1"/>
    <property type="molecule type" value="Genomic_DNA"/>
</dbReference>
<organism evidence="1 2">
    <name type="scientific">Fusarium solani subsp. cucurbitae</name>
    <name type="common">Neocosmosporum cucurbitae</name>
    <dbReference type="NCBI Taxonomy" id="2747967"/>
    <lineage>
        <taxon>Eukaryota</taxon>
        <taxon>Fungi</taxon>
        <taxon>Dikarya</taxon>
        <taxon>Ascomycota</taxon>
        <taxon>Pezizomycotina</taxon>
        <taxon>Sordariomycetes</taxon>
        <taxon>Hypocreomycetidae</taxon>
        <taxon>Hypocreales</taxon>
        <taxon>Nectriaceae</taxon>
        <taxon>Fusarium</taxon>
        <taxon>Fusarium solani species complex</taxon>
    </lineage>
</organism>
<evidence type="ECO:0000313" key="2">
    <source>
        <dbReference type="Proteomes" id="UP000830768"/>
    </source>
</evidence>
<protein>
    <submittedName>
        <fullName evidence="1">Uncharacterized protein</fullName>
    </submittedName>
</protein>
<gene>
    <name evidence="1" type="ORF">LCI18_015190</name>
</gene>
<dbReference type="Proteomes" id="UP000830768">
    <property type="component" value="Chromosome 13"/>
</dbReference>
<name>A0ACD3ZSQ3_FUSSC</name>
<proteinExistence type="predicted"/>
<keyword evidence="2" id="KW-1185">Reference proteome</keyword>
<evidence type="ECO:0000313" key="1">
    <source>
        <dbReference type="EMBL" id="UPL04256.1"/>
    </source>
</evidence>